<evidence type="ECO:0000313" key="3">
    <source>
        <dbReference type="Proteomes" id="UP000037891"/>
    </source>
</evidence>
<reference evidence="2 3" key="1">
    <citation type="submission" date="2015-07" db="EMBL/GenBank/DDBJ databases">
        <authorList>
            <person name="Noorani M."/>
        </authorList>
    </citation>
    <scope>NUCLEOTIDE SEQUENCE [LARGE SCALE GENOMIC DNA]</scope>
    <source>
        <strain evidence="2 3">0788_9</strain>
    </source>
</reference>
<evidence type="ECO:0000256" key="1">
    <source>
        <dbReference type="SAM" id="MobiDB-lite"/>
    </source>
</evidence>
<proteinExistence type="predicted"/>
<evidence type="ECO:0000313" key="2">
    <source>
        <dbReference type="EMBL" id="KPC24281.1"/>
    </source>
</evidence>
<feature type="region of interest" description="Disordered" evidence="1">
    <location>
        <begin position="17"/>
        <end position="52"/>
    </location>
</feature>
<gene>
    <name evidence="2" type="ORF">ABJ99_4268</name>
</gene>
<sequence length="52" mass="5255">MAAGERASRLVQVQQLRHGPGGDAGGDHHRHCGDGGWGERAGGFGGQCSGGR</sequence>
<comment type="caution">
    <text evidence="2">The sequence shown here is derived from an EMBL/GenBank/DDBJ whole genome shotgun (WGS) entry which is preliminary data.</text>
</comment>
<name>A0A0N0GCP7_PSESX</name>
<reference evidence="2 3" key="2">
    <citation type="submission" date="2015-10" db="EMBL/GenBank/DDBJ databases">
        <title>Comparative genomics and high-throughput reverse genetic screens identify a new phytobacterial MAMP and an Arabidopsis receptor required for immune elicitation.</title>
        <authorList>
            <person name="Mott G.A."/>
            <person name="Thakur S."/>
            <person name="Wang P.W."/>
            <person name="Desveaux D."/>
            <person name="Guttman D.S."/>
        </authorList>
    </citation>
    <scope>NUCLEOTIDE SEQUENCE [LARGE SCALE GENOMIC DNA]</scope>
    <source>
        <strain evidence="2 3">0788_9</strain>
    </source>
</reference>
<protein>
    <submittedName>
        <fullName evidence="2">Uncharacterized protein</fullName>
    </submittedName>
</protein>
<feature type="compositionally biased region" description="Gly residues" evidence="1">
    <location>
        <begin position="34"/>
        <end position="52"/>
    </location>
</feature>
<dbReference type="Proteomes" id="UP000037891">
    <property type="component" value="Unassembled WGS sequence"/>
</dbReference>
<dbReference type="EMBL" id="LGLN01000092">
    <property type="protein sequence ID" value="KPC24281.1"/>
    <property type="molecule type" value="Genomic_DNA"/>
</dbReference>
<dbReference type="AlphaFoldDB" id="A0A0N0GCP7"/>
<accession>A0A0N0GCP7</accession>
<organism evidence="2 3">
    <name type="scientific">Pseudomonas syringae pv. cilantro</name>
    <dbReference type="NCBI Taxonomy" id="81035"/>
    <lineage>
        <taxon>Bacteria</taxon>
        <taxon>Pseudomonadati</taxon>
        <taxon>Pseudomonadota</taxon>
        <taxon>Gammaproteobacteria</taxon>
        <taxon>Pseudomonadales</taxon>
        <taxon>Pseudomonadaceae</taxon>
        <taxon>Pseudomonas</taxon>
        <taxon>Pseudomonas syringae</taxon>
    </lineage>
</organism>